<proteinExistence type="predicted"/>
<name>A0A7S0LQX1_9EUKA</name>
<sequence>MLRLILGWFCAFFIWLLWTTLFPPFVLLWWVISILWTGLLRWNHDRVRPLWLETPWDLLVHSFIWFHSVRMVDCDADVPGIVMPEASFFRGAVLVNHRSWADFIIDPAQAHCAVVARAAAVAICVLGSLIGLASDRIIVILRGKTSRVELMRKCAAYERFIMYPEGTRRASAANADEPVPLRVGGIKNLYEARNAALIVITVNKERIFDERRGRVSFGTVLYRARHPPITPDDHGNFESFHRAIEVAWQDTWRRAHALRTAEEANKDCDSYDDREFL</sequence>
<organism evidence="2">
    <name type="scientific">Coccolithus braarudii</name>
    <dbReference type="NCBI Taxonomy" id="221442"/>
    <lineage>
        <taxon>Eukaryota</taxon>
        <taxon>Haptista</taxon>
        <taxon>Haptophyta</taxon>
        <taxon>Prymnesiophyceae</taxon>
        <taxon>Coccolithales</taxon>
        <taxon>Coccolithaceae</taxon>
        <taxon>Coccolithus</taxon>
    </lineage>
</organism>
<accession>A0A7S0LQX1</accession>
<evidence type="ECO:0000313" key="2">
    <source>
        <dbReference type="EMBL" id="CAD8619895.1"/>
    </source>
</evidence>
<feature type="transmembrane region" description="Helical" evidence="1">
    <location>
        <begin position="6"/>
        <end position="39"/>
    </location>
</feature>
<keyword evidence="1" id="KW-0472">Membrane</keyword>
<reference evidence="2" key="1">
    <citation type="submission" date="2021-01" db="EMBL/GenBank/DDBJ databases">
        <authorList>
            <person name="Corre E."/>
            <person name="Pelletier E."/>
            <person name="Niang G."/>
            <person name="Scheremetjew M."/>
            <person name="Finn R."/>
            <person name="Kale V."/>
            <person name="Holt S."/>
            <person name="Cochrane G."/>
            <person name="Meng A."/>
            <person name="Brown T."/>
            <person name="Cohen L."/>
        </authorList>
    </citation>
    <scope>NUCLEOTIDE SEQUENCE</scope>
    <source>
        <strain evidence="2">PLY182g</strain>
    </source>
</reference>
<keyword evidence="1" id="KW-1133">Transmembrane helix</keyword>
<dbReference type="SUPFAM" id="SSF69593">
    <property type="entry name" value="Glycerol-3-phosphate (1)-acyltransferase"/>
    <property type="match status" value="1"/>
</dbReference>
<gene>
    <name evidence="2" type="ORF">CPEL01642_LOCUS23276</name>
</gene>
<evidence type="ECO:0008006" key="3">
    <source>
        <dbReference type="Google" id="ProtNLM"/>
    </source>
</evidence>
<keyword evidence="1" id="KW-0812">Transmembrane</keyword>
<dbReference type="AlphaFoldDB" id="A0A7S0LQX1"/>
<evidence type="ECO:0000256" key="1">
    <source>
        <dbReference type="SAM" id="Phobius"/>
    </source>
</evidence>
<protein>
    <recommendedName>
        <fullName evidence="3">Phospholipid/glycerol acyltransferase domain-containing protein</fullName>
    </recommendedName>
</protein>
<dbReference type="EMBL" id="HBEY01048461">
    <property type="protein sequence ID" value="CAD8619895.1"/>
    <property type="molecule type" value="Transcribed_RNA"/>
</dbReference>